<sequence length="44" mass="4881">NFASLPLTAEGSLEDVSPQITRINTDSYEFIRIDTDSLTGFSMK</sequence>
<reference evidence="1 2" key="1">
    <citation type="submission" date="2014-02" db="EMBL/GenBank/DDBJ databases">
        <authorList>
            <person name="Sears C."/>
            <person name="Carroll K."/>
            <person name="Sack B.R."/>
            <person name="Qadri F."/>
            <person name="Myers L.L."/>
            <person name="Chung G.-T."/>
            <person name="Escheverria P."/>
            <person name="Fraser C.M."/>
            <person name="Sadzewicz L."/>
            <person name="Shefchek K.A."/>
            <person name="Tallon L."/>
            <person name="Das S.P."/>
            <person name="Daugherty S."/>
            <person name="Mongodin E.F."/>
        </authorList>
    </citation>
    <scope>NUCLEOTIDE SEQUENCE [LARGE SCALE GENOMIC DNA]</scope>
    <source>
        <strain evidence="2">3998T(B)3</strain>
    </source>
</reference>
<organism evidence="1 2">
    <name type="scientific">Bacteroides fragilis str. 3998T(B)3</name>
    <dbReference type="NCBI Taxonomy" id="1339316"/>
    <lineage>
        <taxon>Bacteria</taxon>
        <taxon>Pseudomonadati</taxon>
        <taxon>Bacteroidota</taxon>
        <taxon>Bacteroidia</taxon>
        <taxon>Bacteroidales</taxon>
        <taxon>Bacteroidaceae</taxon>
        <taxon>Bacteroides</taxon>
    </lineage>
</organism>
<name>A0A015VUJ5_BACFG</name>
<protein>
    <submittedName>
        <fullName evidence="1">Uncharacterized protein</fullName>
    </submittedName>
</protein>
<dbReference type="EMBL" id="JGDB01000233">
    <property type="protein sequence ID" value="EXY89643.1"/>
    <property type="molecule type" value="Genomic_DNA"/>
</dbReference>
<feature type="non-terminal residue" evidence="1">
    <location>
        <position position="1"/>
    </location>
</feature>
<comment type="caution">
    <text evidence="1">The sequence shown here is derived from an EMBL/GenBank/DDBJ whole genome shotgun (WGS) entry which is preliminary data.</text>
</comment>
<dbReference type="Proteomes" id="UP000020773">
    <property type="component" value="Unassembled WGS sequence"/>
</dbReference>
<proteinExistence type="predicted"/>
<accession>A0A015VUJ5</accession>
<evidence type="ECO:0000313" key="2">
    <source>
        <dbReference type="Proteomes" id="UP000020773"/>
    </source>
</evidence>
<gene>
    <name evidence="1" type="ORF">M125_3691</name>
</gene>
<dbReference type="AlphaFoldDB" id="A0A015VUJ5"/>
<evidence type="ECO:0000313" key="1">
    <source>
        <dbReference type="EMBL" id="EXY89643.1"/>
    </source>
</evidence>